<feature type="domain" description="FAD-binding" evidence="4">
    <location>
        <begin position="302"/>
        <end position="367"/>
    </location>
</feature>
<gene>
    <name evidence="5" type="ORF">PRZ48_011850</name>
</gene>
<accession>A0ABR0E7U8</accession>
<dbReference type="PANTHER" id="PTHR46720:SF3">
    <property type="entry name" value="FAD-BINDING DOMAIN-CONTAINING PROTEIN-RELATED"/>
    <property type="match status" value="1"/>
</dbReference>
<organism evidence="5 6">
    <name type="scientific">Zasmidium cellare</name>
    <name type="common">Wine cellar mold</name>
    <name type="synonym">Racodium cellare</name>
    <dbReference type="NCBI Taxonomy" id="395010"/>
    <lineage>
        <taxon>Eukaryota</taxon>
        <taxon>Fungi</taxon>
        <taxon>Dikarya</taxon>
        <taxon>Ascomycota</taxon>
        <taxon>Pezizomycotina</taxon>
        <taxon>Dothideomycetes</taxon>
        <taxon>Dothideomycetidae</taxon>
        <taxon>Mycosphaerellales</taxon>
        <taxon>Mycosphaerellaceae</taxon>
        <taxon>Zasmidium</taxon>
    </lineage>
</organism>
<dbReference type="EMBL" id="JAXOVC010000009">
    <property type="protein sequence ID" value="KAK4497399.1"/>
    <property type="molecule type" value="Genomic_DNA"/>
</dbReference>
<dbReference type="InterPro" id="IPR002938">
    <property type="entry name" value="FAD-bd"/>
</dbReference>
<reference evidence="5 6" key="1">
    <citation type="journal article" date="2023" name="G3 (Bethesda)">
        <title>A chromosome-level genome assembly of Zasmidium syzygii isolated from banana leaves.</title>
        <authorList>
            <person name="van Westerhoven A.C."/>
            <person name="Mehrabi R."/>
            <person name="Talebi R."/>
            <person name="Steentjes M.B.F."/>
            <person name="Corcolon B."/>
            <person name="Chong P.A."/>
            <person name="Kema G.H.J."/>
            <person name="Seidl M.F."/>
        </authorList>
    </citation>
    <scope>NUCLEOTIDE SEQUENCE [LARGE SCALE GENOMIC DNA]</scope>
    <source>
        <strain evidence="5 6">P124</strain>
    </source>
</reference>
<protein>
    <recommendedName>
        <fullName evidence="4">FAD-binding domain-containing protein</fullName>
    </recommendedName>
</protein>
<dbReference type="PRINTS" id="PR00420">
    <property type="entry name" value="RNGMNOXGNASE"/>
</dbReference>
<evidence type="ECO:0000313" key="6">
    <source>
        <dbReference type="Proteomes" id="UP001305779"/>
    </source>
</evidence>
<keyword evidence="1" id="KW-0285">Flavoprotein</keyword>
<keyword evidence="6" id="KW-1185">Reference proteome</keyword>
<evidence type="ECO:0000256" key="1">
    <source>
        <dbReference type="ARBA" id="ARBA00022630"/>
    </source>
</evidence>
<feature type="domain" description="FAD-binding" evidence="4">
    <location>
        <begin position="7"/>
        <end position="176"/>
    </location>
</feature>
<dbReference type="Proteomes" id="UP001305779">
    <property type="component" value="Unassembled WGS sequence"/>
</dbReference>
<evidence type="ECO:0000259" key="4">
    <source>
        <dbReference type="Pfam" id="PF01494"/>
    </source>
</evidence>
<dbReference type="Pfam" id="PF01494">
    <property type="entry name" value="FAD_binding_3"/>
    <property type="match status" value="2"/>
</dbReference>
<name>A0ABR0E7U8_ZASCE</name>
<dbReference type="SUPFAM" id="SSF54373">
    <property type="entry name" value="FAD-linked reductases, C-terminal domain"/>
    <property type="match status" value="1"/>
</dbReference>
<dbReference type="SUPFAM" id="SSF51905">
    <property type="entry name" value="FAD/NAD(P)-binding domain"/>
    <property type="match status" value="1"/>
</dbReference>
<dbReference type="InterPro" id="IPR051104">
    <property type="entry name" value="FAD_monoxygenase"/>
</dbReference>
<evidence type="ECO:0000256" key="3">
    <source>
        <dbReference type="ARBA" id="ARBA00023002"/>
    </source>
</evidence>
<evidence type="ECO:0000256" key="2">
    <source>
        <dbReference type="ARBA" id="ARBA00022827"/>
    </source>
</evidence>
<keyword evidence="3" id="KW-0560">Oxidoreductase</keyword>
<sequence>MDPAKEYSIAIVGGGIGGLCTAIGLLKQGVDVHIYEAAPQFSEIGAGVSLGPNAARALKMIDQTLYAGYEKTCTNNALPEKRHHWFTFRIGDDASKTLPETHLLDLHCETGQSSVHRARFLDELVALIPKDIAQFGKKLVSIDEVADSVTLHFTDGTTANHSAAIGCDGVKSITRPLVLGPASPASTPTFTGKYAYRGLIPMSTAASILGDELARNSQQYLGHGAHILTYPISNGEILNVVAFGTKDDGVWEGDWVKPMDRASMMREFEGWIEPVQRILGLMEKSEIWALFDHPPAASYVSKSGRICLLGDAAHASTPHNGAGAGQAVEDALILSRVMGCVRDGREIERAFRAYDVVRRPRSQMQVEKARWAGLVYDMQAPGVGDDLAKMRIALADRKWLWEHDLERDVGEVVRLFWEGRRVNGVER</sequence>
<dbReference type="Gene3D" id="3.50.50.60">
    <property type="entry name" value="FAD/NAD(P)-binding domain"/>
    <property type="match status" value="1"/>
</dbReference>
<comment type="caution">
    <text evidence="5">The sequence shown here is derived from an EMBL/GenBank/DDBJ whole genome shotgun (WGS) entry which is preliminary data.</text>
</comment>
<keyword evidence="2" id="KW-0274">FAD</keyword>
<evidence type="ECO:0000313" key="5">
    <source>
        <dbReference type="EMBL" id="KAK4497399.1"/>
    </source>
</evidence>
<dbReference type="InterPro" id="IPR036188">
    <property type="entry name" value="FAD/NAD-bd_sf"/>
</dbReference>
<dbReference type="PANTHER" id="PTHR46720">
    <property type="entry name" value="HYDROXYLASE, PUTATIVE (AFU_ORTHOLOGUE AFUA_3G01460)-RELATED"/>
    <property type="match status" value="1"/>
</dbReference>
<proteinExistence type="predicted"/>